<dbReference type="InterPro" id="IPR012347">
    <property type="entry name" value="Ferritin-like"/>
</dbReference>
<dbReference type="Pfam" id="PF13628">
    <property type="entry name" value="DUF4142"/>
    <property type="match status" value="1"/>
</dbReference>
<proteinExistence type="predicted"/>
<dbReference type="Proteomes" id="UP001500058">
    <property type="component" value="Unassembled WGS sequence"/>
</dbReference>
<keyword evidence="2" id="KW-0732">Signal</keyword>
<dbReference type="Gene3D" id="1.20.1260.10">
    <property type="match status" value="1"/>
</dbReference>
<dbReference type="PANTHER" id="PTHR38593">
    <property type="entry name" value="BLR2558 PROTEIN"/>
    <property type="match status" value="1"/>
</dbReference>
<name>A0ABN3IY97_9ACTN</name>
<evidence type="ECO:0000256" key="2">
    <source>
        <dbReference type="SAM" id="SignalP"/>
    </source>
</evidence>
<feature type="region of interest" description="Disordered" evidence="1">
    <location>
        <begin position="176"/>
        <end position="196"/>
    </location>
</feature>
<dbReference type="RefSeq" id="WP_344633798.1">
    <property type="nucleotide sequence ID" value="NZ_BAAATJ010000039.1"/>
</dbReference>
<feature type="chain" id="PRO_5046966112" description="DUF4142 domain-containing protein" evidence="2">
    <location>
        <begin position="27"/>
        <end position="227"/>
    </location>
</feature>
<evidence type="ECO:0000259" key="3">
    <source>
        <dbReference type="Pfam" id="PF13628"/>
    </source>
</evidence>
<evidence type="ECO:0000313" key="5">
    <source>
        <dbReference type="Proteomes" id="UP001500058"/>
    </source>
</evidence>
<feature type="signal peptide" evidence="2">
    <location>
        <begin position="1"/>
        <end position="26"/>
    </location>
</feature>
<gene>
    <name evidence="4" type="ORF">GCM10010420_54400</name>
</gene>
<accession>A0ABN3IY97</accession>
<feature type="domain" description="DUF4142" evidence="3">
    <location>
        <begin position="33"/>
        <end position="167"/>
    </location>
</feature>
<keyword evidence="5" id="KW-1185">Reference proteome</keyword>
<reference evidence="4 5" key="1">
    <citation type="journal article" date="2019" name="Int. J. Syst. Evol. Microbiol.">
        <title>The Global Catalogue of Microorganisms (GCM) 10K type strain sequencing project: providing services to taxonomists for standard genome sequencing and annotation.</title>
        <authorList>
            <consortium name="The Broad Institute Genomics Platform"/>
            <consortium name="The Broad Institute Genome Sequencing Center for Infectious Disease"/>
            <person name="Wu L."/>
            <person name="Ma J."/>
        </authorList>
    </citation>
    <scope>NUCLEOTIDE SEQUENCE [LARGE SCALE GENOMIC DNA]</scope>
    <source>
        <strain evidence="4 5">JCM 6921</strain>
    </source>
</reference>
<comment type="caution">
    <text evidence="4">The sequence shown here is derived from an EMBL/GenBank/DDBJ whole genome shotgun (WGS) entry which is preliminary data.</text>
</comment>
<protein>
    <recommendedName>
        <fullName evidence="3">DUF4142 domain-containing protein</fullName>
    </recommendedName>
</protein>
<organism evidence="4 5">
    <name type="scientific">Streptomyces glaucosporus</name>
    <dbReference type="NCBI Taxonomy" id="284044"/>
    <lineage>
        <taxon>Bacteria</taxon>
        <taxon>Bacillati</taxon>
        <taxon>Actinomycetota</taxon>
        <taxon>Actinomycetes</taxon>
        <taxon>Kitasatosporales</taxon>
        <taxon>Streptomycetaceae</taxon>
        <taxon>Streptomyces</taxon>
    </lineage>
</organism>
<dbReference type="EMBL" id="BAAATJ010000039">
    <property type="protein sequence ID" value="GAA2417257.1"/>
    <property type="molecule type" value="Genomic_DNA"/>
</dbReference>
<dbReference type="InterPro" id="IPR025419">
    <property type="entry name" value="DUF4142"/>
</dbReference>
<sequence length="227" mass="23385">MRTRHWASTTVAALVLAGASAAPAVAVEQVGEQDSTFLKAAHQGNLTEIAAGRDAQENAATACVRNVGATLVRDHTRLDARTKALADKFGVALPAAPAPEQRRQLEDVRARAGTAEYDRAWLRVQAASHQKTLDLIDQELRAGRNPEVRAAARAARPVVAMHLEMVRGGTCREHAGAASVPAGSGGRAAGTPDASRSAGAAALGGGLLLAAAGAAWTVRSRRAAAGR</sequence>
<dbReference type="PANTHER" id="PTHR38593:SF1">
    <property type="entry name" value="BLR2558 PROTEIN"/>
    <property type="match status" value="1"/>
</dbReference>
<evidence type="ECO:0000313" key="4">
    <source>
        <dbReference type="EMBL" id="GAA2417257.1"/>
    </source>
</evidence>
<evidence type="ECO:0000256" key="1">
    <source>
        <dbReference type="SAM" id="MobiDB-lite"/>
    </source>
</evidence>